<protein>
    <recommendedName>
        <fullName evidence="5">DUF2384 domain-containing protein</fullName>
    </recommendedName>
</protein>
<dbReference type="InterPro" id="IPR046847">
    <property type="entry name" value="Xre-like_HTH"/>
</dbReference>
<organism evidence="3 4">
    <name type="scientific">Deinococcus depolymerans</name>
    <dbReference type="NCBI Taxonomy" id="392408"/>
    <lineage>
        <taxon>Bacteria</taxon>
        <taxon>Thermotogati</taxon>
        <taxon>Deinococcota</taxon>
        <taxon>Deinococci</taxon>
        <taxon>Deinococcales</taxon>
        <taxon>Deinococcaceae</taxon>
        <taxon>Deinococcus</taxon>
    </lineage>
</organism>
<feature type="domain" description="Antitoxin Xre-like helix-turn-helix" evidence="2">
    <location>
        <begin position="31"/>
        <end position="89"/>
    </location>
</feature>
<dbReference type="InterPro" id="IPR011979">
    <property type="entry name" value="Antitox_Xre"/>
</dbReference>
<reference evidence="3 4" key="1">
    <citation type="journal article" date="2019" name="Int. J. Syst. Evol. Microbiol.">
        <title>The Global Catalogue of Microorganisms (GCM) 10K type strain sequencing project: providing services to taxonomists for standard genome sequencing and annotation.</title>
        <authorList>
            <consortium name="The Broad Institute Genomics Platform"/>
            <consortium name="The Broad Institute Genome Sequencing Center for Infectious Disease"/>
            <person name="Wu L."/>
            <person name="Ma J."/>
        </authorList>
    </citation>
    <scope>NUCLEOTIDE SEQUENCE [LARGE SCALE GENOMIC DNA]</scope>
    <source>
        <strain evidence="3 4">JCM 14368</strain>
    </source>
</reference>
<keyword evidence="4" id="KW-1185">Reference proteome</keyword>
<dbReference type="InterPro" id="IPR024467">
    <property type="entry name" value="Xre/MbcA/ParS-like_toxin-bd"/>
</dbReference>
<dbReference type="EMBL" id="BAAADB010000023">
    <property type="protein sequence ID" value="GAA0515993.1"/>
    <property type="molecule type" value="Genomic_DNA"/>
</dbReference>
<evidence type="ECO:0000259" key="2">
    <source>
        <dbReference type="Pfam" id="PF20432"/>
    </source>
</evidence>
<sequence length="149" mass="16682">MSSGYPIYTSTPSHKEIARILGMMIDSPSQLIDKITHGLPFSAMENLQKALSVSNSELLKITHMSRTTYNRRKEMGELSLGESNIIFRYAQIYALALRVFEDPKLVDSWLTSELDVFSGKTPLEYSVTEPGAAYVNNVLINLDQGNFMA</sequence>
<evidence type="ECO:0000313" key="3">
    <source>
        <dbReference type="EMBL" id="GAA0515993.1"/>
    </source>
</evidence>
<comment type="caution">
    <text evidence="3">The sequence shown here is derived from an EMBL/GenBank/DDBJ whole genome shotgun (WGS) entry which is preliminary data.</text>
</comment>
<dbReference type="NCBIfam" id="TIGR02293">
    <property type="entry name" value="TAS_TIGR02293"/>
    <property type="match status" value="1"/>
</dbReference>
<proteinExistence type="predicted"/>
<accession>A0ABN1CBY5</accession>
<feature type="domain" description="Antitoxin Xre/MbcA/ParS-like toxin-binding" evidence="1">
    <location>
        <begin position="96"/>
        <end position="145"/>
    </location>
</feature>
<dbReference type="Proteomes" id="UP001500191">
    <property type="component" value="Unassembled WGS sequence"/>
</dbReference>
<evidence type="ECO:0008006" key="5">
    <source>
        <dbReference type="Google" id="ProtNLM"/>
    </source>
</evidence>
<dbReference type="Pfam" id="PF09722">
    <property type="entry name" value="Xre_MbcA_ParS_C"/>
    <property type="match status" value="1"/>
</dbReference>
<name>A0ABN1CBY5_9DEIO</name>
<dbReference type="Pfam" id="PF20432">
    <property type="entry name" value="Xre-like-HTH"/>
    <property type="match status" value="1"/>
</dbReference>
<evidence type="ECO:0000313" key="4">
    <source>
        <dbReference type="Proteomes" id="UP001500191"/>
    </source>
</evidence>
<evidence type="ECO:0000259" key="1">
    <source>
        <dbReference type="Pfam" id="PF09722"/>
    </source>
</evidence>
<gene>
    <name evidence="3" type="ORF">GCM10008937_24670</name>
</gene>